<dbReference type="InterPro" id="IPR039131">
    <property type="entry name" value="NDUFAF1"/>
</dbReference>
<protein>
    <recommendedName>
        <fullName evidence="3">NADH:ubiquinone oxidoreductase intermediate-associated protein 30 domain-containing protein</fullName>
    </recommendedName>
</protein>
<evidence type="ECO:0000259" key="3">
    <source>
        <dbReference type="Pfam" id="PF08547"/>
    </source>
</evidence>
<gene>
    <name evidence="4" type="ORF">TGEB3V08_LOCUS7080</name>
</gene>
<keyword evidence="2" id="KW-0812">Transmembrane</keyword>
<dbReference type="SUPFAM" id="SSF49785">
    <property type="entry name" value="Galactose-binding domain-like"/>
    <property type="match status" value="1"/>
</dbReference>
<reference evidence="4" key="1">
    <citation type="submission" date="2020-11" db="EMBL/GenBank/DDBJ databases">
        <authorList>
            <person name="Tran Van P."/>
        </authorList>
    </citation>
    <scope>NUCLEOTIDE SEQUENCE</scope>
</reference>
<comment type="similarity">
    <text evidence="1">Belongs to the CIA30 family.</text>
</comment>
<dbReference type="InterPro" id="IPR008979">
    <property type="entry name" value="Galactose-bd-like_sf"/>
</dbReference>
<accession>A0A7R9K1L8</accession>
<organism evidence="4">
    <name type="scientific">Timema genevievae</name>
    <name type="common">Walking stick</name>
    <dbReference type="NCBI Taxonomy" id="629358"/>
    <lineage>
        <taxon>Eukaryota</taxon>
        <taxon>Metazoa</taxon>
        <taxon>Ecdysozoa</taxon>
        <taxon>Arthropoda</taxon>
        <taxon>Hexapoda</taxon>
        <taxon>Insecta</taxon>
        <taxon>Pterygota</taxon>
        <taxon>Neoptera</taxon>
        <taxon>Polyneoptera</taxon>
        <taxon>Phasmatodea</taxon>
        <taxon>Timematodea</taxon>
        <taxon>Timematoidea</taxon>
        <taxon>Timematidae</taxon>
        <taxon>Timema</taxon>
    </lineage>
</organism>
<evidence type="ECO:0000313" key="4">
    <source>
        <dbReference type="EMBL" id="CAD7598488.1"/>
    </source>
</evidence>
<dbReference type="AlphaFoldDB" id="A0A7R9K1L8"/>
<dbReference type="PANTHER" id="PTHR13194:SF19">
    <property type="entry name" value="NAD(P)-BINDING ROSSMANN-FOLD SUPERFAMILY PROTEIN"/>
    <property type="match status" value="1"/>
</dbReference>
<keyword evidence="2" id="KW-1133">Transmembrane helix</keyword>
<dbReference type="GO" id="GO:0010257">
    <property type="term" value="P:NADH dehydrogenase complex assembly"/>
    <property type="evidence" value="ECO:0007669"/>
    <property type="project" value="TreeGrafter"/>
</dbReference>
<dbReference type="EMBL" id="OE842060">
    <property type="protein sequence ID" value="CAD7598488.1"/>
    <property type="molecule type" value="Genomic_DNA"/>
</dbReference>
<proteinExistence type="inferred from homology"/>
<feature type="domain" description="NADH:ubiquinone oxidoreductase intermediate-associated protein 30" evidence="3">
    <location>
        <begin position="63"/>
        <end position="229"/>
    </location>
</feature>
<dbReference type="Pfam" id="PF08547">
    <property type="entry name" value="CIA30"/>
    <property type="match status" value="1"/>
</dbReference>
<dbReference type="InterPro" id="IPR013857">
    <property type="entry name" value="NADH-UbQ_OxRdtase-assoc_prot30"/>
</dbReference>
<evidence type="ECO:0000256" key="1">
    <source>
        <dbReference type="ARBA" id="ARBA00007884"/>
    </source>
</evidence>
<keyword evidence="2" id="KW-0472">Membrane</keyword>
<evidence type="ECO:0000256" key="2">
    <source>
        <dbReference type="SAM" id="Phobius"/>
    </source>
</evidence>
<name>A0A7R9K1L8_TIMGE</name>
<dbReference type="PANTHER" id="PTHR13194">
    <property type="entry name" value="COMPLEX I INTERMEDIATE-ASSOCIATED PROTEIN 30"/>
    <property type="match status" value="1"/>
</dbReference>
<sequence length="237" mass="26378">MFIHINFEDKGLGFTSRDVVPRKGRCCSGGEMPVIAVIIGLFLAVMFTVSTVGAADVDEQMLFDFTSRPSVDDWIEQSDTIRTVGMSKAVLVLQKTQVFQRAVFFALLNPQPNGAGFAGMRVLTALDLSPYSQIRLRVRAQGNSSGYKMVLRHKGEDDEPYPTYEQFFQVHQGAFEDLSLPLSQFIPYYRGRPLNSSEPLDQSNITSMGLQVYGGVYLSTKQAGPSTLEMDWIKAIK</sequence>
<feature type="transmembrane region" description="Helical" evidence="2">
    <location>
        <begin position="32"/>
        <end position="55"/>
    </location>
</feature>
<dbReference type="GO" id="GO:0051082">
    <property type="term" value="F:unfolded protein binding"/>
    <property type="evidence" value="ECO:0007669"/>
    <property type="project" value="TreeGrafter"/>
</dbReference>